<accession>A0ABT6DGY6</accession>
<reference evidence="3" key="1">
    <citation type="submission" date="2022-08" db="EMBL/GenBank/DDBJ databases">
        <title>Novel Bdellovibrio Species Isolated from Svalbard: Designation Bdellovibrio svalbardensis.</title>
        <authorList>
            <person name="Mitchell R.J."/>
            <person name="Choi S.Y."/>
        </authorList>
    </citation>
    <scope>NUCLEOTIDE SEQUENCE</scope>
    <source>
        <strain evidence="3">PAP01</strain>
    </source>
</reference>
<keyword evidence="2" id="KW-0732">Signal</keyword>
<evidence type="ECO:0000313" key="4">
    <source>
        <dbReference type="Proteomes" id="UP001152321"/>
    </source>
</evidence>
<evidence type="ECO:0000256" key="2">
    <source>
        <dbReference type="SAM" id="SignalP"/>
    </source>
</evidence>
<protein>
    <submittedName>
        <fullName evidence="3">Uncharacterized protein</fullName>
    </submittedName>
</protein>
<proteinExistence type="predicted"/>
<name>A0ABT6DGY6_9BACT</name>
<sequence length="194" mass="21641">MTKSKCLLLVAAALFVVGTAEAQPRKANLKMRQTQKVSSVTRVGKPAHGAPVKPNVTNTLRSASVLAESLDNKAGRIIDAMSLSPIKKWLHNVDEGALKAQYAEELMVHMTRMTSLFSAHRKAGPFAKFNEFEFQNLLVKSDYLLSLAVSRQSLEFAHHQEIFAEKFNTTLAAYNAERVGFDQKMIRFSFVAKR</sequence>
<feature type="signal peptide" evidence="2">
    <location>
        <begin position="1"/>
        <end position="22"/>
    </location>
</feature>
<comment type="caution">
    <text evidence="3">The sequence shown here is derived from an EMBL/GenBank/DDBJ whole genome shotgun (WGS) entry which is preliminary data.</text>
</comment>
<dbReference type="EMBL" id="JANRMI010000002">
    <property type="protein sequence ID" value="MDG0816072.1"/>
    <property type="molecule type" value="Genomic_DNA"/>
</dbReference>
<dbReference type="RefSeq" id="WP_277577550.1">
    <property type="nucleotide sequence ID" value="NZ_JANRMI010000002.1"/>
</dbReference>
<dbReference type="Proteomes" id="UP001152321">
    <property type="component" value="Unassembled WGS sequence"/>
</dbReference>
<evidence type="ECO:0000313" key="3">
    <source>
        <dbReference type="EMBL" id="MDG0816072.1"/>
    </source>
</evidence>
<gene>
    <name evidence="3" type="ORF">NWE73_06840</name>
</gene>
<organism evidence="3 4">
    <name type="scientific">Bdellovibrio svalbardensis</name>
    <dbReference type="NCBI Taxonomy" id="2972972"/>
    <lineage>
        <taxon>Bacteria</taxon>
        <taxon>Pseudomonadati</taxon>
        <taxon>Bdellovibrionota</taxon>
        <taxon>Bdellovibrionia</taxon>
        <taxon>Bdellovibrionales</taxon>
        <taxon>Pseudobdellovibrionaceae</taxon>
        <taxon>Bdellovibrio</taxon>
    </lineage>
</organism>
<feature type="chain" id="PRO_5047216707" evidence="2">
    <location>
        <begin position="23"/>
        <end position="194"/>
    </location>
</feature>
<evidence type="ECO:0000256" key="1">
    <source>
        <dbReference type="SAM" id="MobiDB-lite"/>
    </source>
</evidence>
<keyword evidence="4" id="KW-1185">Reference proteome</keyword>
<feature type="region of interest" description="Disordered" evidence="1">
    <location>
        <begin position="33"/>
        <end position="54"/>
    </location>
</feature>